<organism evidence="3 4">
    <name type="scientific">Actinomadura parmotrematis</name>
    <dbReference type="NCBI Taxonomy" id="2864039"/>
    <lineage>
        <taxon>Bacteria</taxon>
        <taxon>Bacillati</taxon>
        <taxon>Actinomycetota</taxon>
        <taxon>Actinomycetes</taxon>
        <taxon>Streptosporangiales</taxon>
        <taxon>Thermomonosporaceae</taxon>
        <taxon>Actinomadura</taxon>
    </lineage>
</organism>
<dbReference type="InterPro" id="IPR007921">
    <property type="entry name" value="CHAP_dom"/>
</dbReference>
<evidence type="ECO:0000256" key="1">
    <source>
        <dbReference type="SAM" id="MobiDB-lite"/>
    </source>
</evidence>
<name>A0ABS7FKF9_9ACTN</name>
<proteinExistence type="predicted"/>
<evidence type="ECO:0000313" key="3">
    <source>
        <dbReference type="EMBL" id="MBW8480845.1"/>
    </source>
</evidence>
<evidence type="ECO:0000313" key="4">
    <source>
        <dbReference type="Proteomes" id="UP000774570"/>
    </source>
</evidence>
<comment type="caution">
    <text evidence="3">The sequence shown here is derived from an EMBL/GenBank/DDBJ whole genome shotgun (WGS) entry which is preliminary data.</text>
</comment>
<sequence length="247" mass="25820">MAGVAVVTGIGTAAQATVPVPGQDAPRAGAMAAAAAAQASGVQGSAAEQAVKAAQPQDASEQAAAKRPAAKQAASDSAVKSTAKKKPTAQDAIKVAESQVGVKENRSGETKFQDWYMTTQRAKETVRRDGGSIKAYDDAAWCSMFVSWVGNKIGFSGQVGEDAYTVEHAKWFKSQGRWGTTPKPGAVVFFNFDGSKSLNSIEHVGMVIKREGRGTVETVEGNTGNAVQIKTRSADQIVGYGYPDYAK</sequence>
<reference evidence="3 4" key="1">
    <citation type="submission" date="2021-07" db="EMBL/GenBank/DDBJ databases">
        <title>Actinomadura sp. PM05-2 isolated from lichen.</title>
        <authorList>
            <person name="Somphong A."/>
            <person name="Phongsopitanun W."/>
            <person name="Tanasupawat S."/>
            <person name="Peongsungnone V."/>
        </authorList>
    </citation>
    <scope>NUCLEOTIDE SEQUENCE [LARGE SCALE GENOMIC DNA]</scope>
    <source>
        <strain evidence="3 4">PM05-2</strain>
    </source>
</reference>
<feature type="compositionally biased region" description="Low complexity" evidence="1">
    <location>
        <begin position="41"/>
        <end position="50"/>
    </location>
</feature>
<keyword evidence="4" id="KW-1185">Reference proteome</keyword>
<feature type="compositionally biased region" description="Low complexity" evidence="1">
    <location>
        <begin position="59"/>
        <end position="75"/>
    </location>
</feature>
<dbReference type="EMBL" id="JAIBOA010000001">
    <property type="protein sequence ID" value="MBW8480845.1"/>
    <property type="molecule type" value="Genomic_DNA"/>
</dbReference>
<feature type="region of interest" description="Disordered" evidence="1">
    <location>
        <begin position="41"/>
        <end position="85"/>
    </location>
</feature>
<dbReference type="Pfam" id="PF05257">
    <property type="entry name" value="CHAP"/>
    <property type="match status" value="1"/>
</dbReference>
<accession>A0ABS7FKF9</accession>
<gene>
    <name evidence="3" type="ORF">K1Y72_00595</name>
</gene>
<feature type="domain" description="Peptidase C51" evidence="2">
    <location>
        <begin position="136"/>
        <end position="222"/>
    </location>
</feature>
<dbReference type="Proteomes" id="UP000774570">
    <property type="component" value="Unassembled WGS sequence"/>
</dbReference>
<evidence type="ECO:0000259" key="2">
    <source>
        <dbReference type="Pfam" id="PF05257"/>
    </source>
</evidence>
<dbReference type="Gene3D" id="3.90.1720.10">
    <property type="entry name" value="endopeptidase domain like (from Nostoc punctiforme)"/>
    <property type="match status" value="1"/>
</dbReference>
<protein>
    <submittedName>
        <fullName evidence="3">CHAP domain-containing protein</fullName>
    </submittedName>
</protein>